<dbReference type="InterPro" id="IPR023796">
    <property type="entry name" value="Serpin_dom"/>
</dbReference>
<dbReference type="PANTHER" id="PTHR11461">
    <property type="entry name" value="SERINE PROTEASE INHIBITOR, SERPIN"/>
    <property type="match status" value="1"/>
</dbReference>
<dbReference type="InterPro" id="IPR000215">
    <property type="entry name" value="Serpin_fam"/>
</dbReference>
<name>A0A1H5HTF1_9ACTN</name>
<dbReference type="GO" id="GO:0005615">
    <property type="term" value="C:extracellular space"/>
    <property type="evidence" value="ECO:0007669"/>
    <property type="project" value="InterPro"/>
</dbReference>
<accession>A0A1H5HTF1</accession>
<evidence type="ECO:0000313" key="3">
    <source>
        <dbReference type="EMBL" id="SEE31110.1"/>
    </source>
</evidence>
<dbReference type="Proteomes" id="UP000182375">
    <property type="component" value="Unassembled WGS sequence"/>
</dbReference>
<dbReference type="AlphaFoldDB" id="A0A1H5HTF1"/>
<feature type="domain" description="Serpin" evidence="2">
    <location>
        <begin position="40"/>
        <end position="414"/>
    </location>
</feature>
<dbReference type="Pfam" id="PF00079">
    <property type="entry name" value="Serpin"/>
    <property type="match status" value="1"/>
</dbReference>
<dbReference type="SUPFAM" id="SSF56574">
    <property type="entry name" value="Serpins"/>
    <property type="match status" value="2"/>
</dbReference>
<dbReference type="SMART" id="SM00093">
    <property type="entry name" value="SERPIN"/>
    <property type="match status" value="1"/>
</dbReference>
<reference evidence="3 4" key="1">
    <citation type="submission" date="2016-10" db="EMBL/GenBank/DDBJ databases">
        <authorList>
            <person name="de Groot N.N."/>
        </authorList>
    </citation>
    <scope>NUCLEOTIDE SEQUENCE [LARGE SCALE GENOMIC DNA]</scope>
    <source>
        <strain evidence="3 4">DSM 40306</strain>
    </source>
</reference>
<protein>
    <submittedName>
        <fullName evidence="3">Serine protease inhibitor</fullName>
    </submittedName>
</protein>
<evidence type="ECO:0000259" key="2">
    <source>
        <dbReference type="SMART" id="SM00093"/>
    </source>
</evidence>
<dbReference type="STRING" id="67331.SAMN04490357_7626"/>
<evidence type="ECO:0000256" key="1">
    <source>
        <dbReference type="RuleBase" id="RU000411"/>
    </source>
</evidence>
<comment type="similarity">
    <text evidence="1">Belongs to the serpin family.</text>
</comment>
<dbReference type="PANTHER" id="PTHR11461:SF211">
    <property type="entry name" value="GH10112P-RELATED"/>
    <property type="match status" value="1"/>
</dbReference>
<sequence length="428" mass="44989">MTATFNSLASQHFRLYSREDREQRKAGMASHGTVKAINGLTARWAAALPHDGTVFAAAGVWPLLGLLADGAAGPARQELSDALGIPADGAAMAARDLVSTLRTTRGLSAALGLWTRGTLPIEPAWLDQLPADVHGQLTGDPISDQLHLDAWAAKCTDGQIDAMPITVNDKTLLVSASALTLRTDWIRPFTPGGMEAETGPWRGKDLAGLHRTTSLLNRVGVADMAAGPLTELQIIGTHGIDVHLYLGTPEATAGQVLTAALGALHNRRAMVPGDHLPYGTPGPGLSVTRVPSVDGEPTLHVSTVPFTVKAHHNLLNHPGLFGLRTATDASQGHFPGISAKPLAVQAAAQAMTATFGARGFRSAAVTAFAMMAGGIPRYPFRAREISARFDRPFGFLALHRTSRLVLNAGWVANPDTFEEASPGLVSAP</sequence>
<organism evidence="3 4">
    <name type="scientific">Streptomyces misionensis</name>
    <dbReference type="NCBI Taxonomy" id="67331"/>
    <lineage>
        <taxon>Bacteria</taxon>
        <taxon>Bacillati</taxon>
        <taxon>Actinomycetota</taxon>
        <taxon>Actinomycetes</taxon>
        <taxon>Kitasatosporales</taxon>
        <taxon>Streptomycetaceae</taxon>
        <taxon>Streptomyces</taxon>
    </lineage>
</organism>
<gene>
    <name evidence="3" type="ORF">SAMN04490357_7626</name>
</gene>
<dbReference type="Gene3D" id="3.30.497.10">
    <property type="entry name" value="Antithrombin, subunit I, domain 2"/>
    <property type="match status" value="2"/>
</dbReference>
<dbReference type="InterPro" id="IPR042178">
    <property type="entry name" value="Serpin_sf_1"/>
</dbReference>
<dbReference type="EMBL" id="FNTD01000004">
    <property type="protein sequence ID" value="SEE31110.1"/>
    <property type="molecule type" value="Genomic_DNA"/>
</dbReference>
<evidence type="ECO:0000313" key="4">
    <source>
        <dbReference type="Proteomes" id="UP000182375"/>
    </source>
</evidence>
<dbReference type="InterPro" id="IPR036186">
    <property type="entry name" value="Serpin_sf"/>
</dbReference>
<proteinExistence type="inferred from homology"/>
<dbReference type="GO" id="GO:0004867">
    <property type="term" value="F:serine-type endopeptidase inhibitor activity"/>
    <property type="evidence" value="ECO:0007669"/>
    <property type="project" value="InterPro"/>
</dbReference>